<protein>
    <recommendedName>
        <fullName evidence="3">Lipocalin-like domain-containing protein</fullName>
    </recommendedName>
</protein>
<reference evidence="1 2" key="1">
    <citation type="submission" date="2020-07" db="EMBL/GenBank/DDBJ databases">
        <title>Definition of the novel symbiovar canariense within Mesorhizobium novociceri, a new species of genus Mesorhizobium nodulating Cicer canariense in the Caldera de Taburiente National Park (La Palma, Canary Islands).</title>
        <authorList>
            <person name="Leon-Barrios M."/>
            <person name="Perez-Yepez J."/>
            <person name="Flores-Felix J.D."/>
            <person name="Ramirez-Baena M.H."/>
            <person name="Pulido-Suarez L."/>
            <person name="Igual J.M."/>
            <person name="Velazquez E."/>
            <person name="Peix A."/>
        </authorList>
    </citation>
    <scope>NUCLEOTIDE SEQUENCE [LARGE SCALE GENOMIC DNA]</scope>
    <source>
        <strain evidence="1 2">CCANP35</strain>
    </source>
</reference>
<evidence type="ECO:0000313" key="2">
    <source>
        <dbReference type="Proteomes" id="UP000558284"/>
    </source>
</evidence>
<dbReference type="Proteomes" id="UP000558284">
    <property type="component" value="Unassembled WGS sequence"/>
</dbReference>
<comment type="caution">
    <text evidence="1">The sequence shown here is derived from an EMBL/GenBank/DDBJ whole genome shotgun (WGS) entry which is preliminary data.</text>
</comment>
<sequence>MAGQGEAASRNLTGVWSGRYFYPRELEPVSFVATLIETATSLTGATHEPAGPATAAVRYATLQGQRDGNSVSFIKTYDIAGSSVDPIHYSGILNGDATEIEGTWRIPGNWSGKFLMIRSPGKVAAVARKVAERV</sequence>
<organism evidence="1 2">
    <name type="scientific">Mesorhizobium neociceri</name>
    <dbReference type="NCBI Taxonomy" id="1307853"/>
    <lineage>
        <taxon>Bacteria</taxon>
        <taxon>Pseudomonadati</taxon>
        <taxon>Pseudomonadota</taxon>
        <taxon>Alphaproteobacteria</taxon>
        <taxon>Hyphomicrobiales</taxon>
        <taxon>Phyllobacteriaceae</taxon>
        <taxon>Mesorhizobium</taxon>
    </lineage>
</organism>
<evidence type="ECO:0008006" key="3">
    <source>
        <dbReference type="Google" id="ProtNLM"/>
    </source>
</evidence>
<dbReference type="AlphaFoldDB" id="A0A838B214"/>
<dbReference type="EMBL" id="JACDTY010000003">
    <property type="protein sequence ID" value="MBA1140425.1"/>
    <property type="molecule type" value="Genomic_DNA"/>
</dbReference>
<keyword evidence="2" id="KW-1185">Reference proteome</keyword>
<name>A0A838B214_9HYPH</name>
<dbReference type="RefSeq" id="WP_181057104.1">
    <property type="nucleotide sequence ID" value="NZ_JACDTY010000003.1"/>
</dbReference>
<proteinExistence type="predicted"/>
<evidence type="ECO:0000313" key="1">
    <source>
        <dbReference type="EMBL" id="MBA1140425.1"/>
    </source>
</evidence>
<gene>
    <name evidence="1" type="ORF">H0241_09165</name>
</gene>
<accession>A0A838B214</accession>